<evidence type="ECO:0000256" key="2">
    <source>
        <dbReference type="RuleBase" id="RU362097"/>
    </source>
</evidence>
<keyword evidence="2" id="KW-0732">Signal</keyword>
<evidence type="ECO:0000313" key="4">
    <source>
        <dbReference type="Proteomes" id="UP001204142"/>
    </source>
</evidence>
<comment type="subcellular location">
    <subcellularLocation>
        <location evidence="2">Cell membrane</location>
        <topology evidence="2">Lipid-anchor</topology>
    </subcellularLocation>
</comment>
<sequence length="478" mass="50921">MIALSKRLAHWCGAVALLLSVSACSLAPTYNTPPLGTAVPAEFKQDGPWRPTAGQVQYRADWWVVFDDPVLAQLEEQLTQNNPGIAIAQAQYRSARAALDGARASLFPTLNGNLGATRSRNGNTGNSTVIQSPVTNLYTLSAQAAWEVDVWGKLSNGVDAADARAQSAAALVGSARVSAQALLAQSYFLWRASMEQEALLQRSVAAYTRFRSLTQNRLNAGVASKLDLAQADTVLNNTRTQLSEATLSRVQTENAIAVLLGMAPAALALNPSGGWSIEQAAIPATPDLLPSELLLSRFDVYSAERQVAAANAQIGVARAAYFPSLNLSASTGFRSNSWTNLTASPARFWSVGPALALNLFDAGARSAQVEQARAAYDQTAATYRQTVLSAFQEVEDNLAAIRYLAEERASQMQALQSARLAREVAENQYKAGTADALTVISAQVAELNAETARINLWNRSVAAVVQLLKNTGGRAAGR</sequence>
<dbReference type="SUPFAM" id="SSF56954">
    <property type="entry name" value="Outer membrane efflux proteins (OEP)"/>
    <property type="match status" value="1"/>
</dbReference>
<accession>A0ABT1WJB0</accession>
<comment type="similarity">
    <text evidence="1 2">Belongs to the outer membrane factor (OMF) (TC 1.B.17) family.</text>
</comment>
<dbReference type="InterPro" id="IPR003423">
    <property type="entry name" value="OMP_efflux"/>
</dbReference>
<organism evidence="3 4">
    <name type="scientific">Limnobacter humi</name>
    <dbReference type="NCBI Taxonomy" id="1778671"/>
    <lineage>
        <taxon>Bacteria</taxon>
        <taxon>Pseudomonadati</taxon>
        <taxon>Pseudomonadota</taxon>
        <taxon>Betaproteobacteria</taxon>
        <taxon>Burkholderiales</taxon>
        <taxon>Burkholderiaceae</taxon>
        <taxon>Limnobacter</taxon>
    </lineage>
</organism>
<dbReference type="EMBL" id="JANIGO010000005">
    <property type="protein sequence ID" value="MCQ8897597.1"/>
    <property type="molecule type" value="Genomic_DNA"/>
</dbReference>
<reference evidence="3 4" key="1">
    <citation type="submission" date="2022-07" db="EMBL/GenBank/DDBJ databases">
        <authorList>
            <person name="Xamxidin M."/>
            <person name="Wu M."/>
        </authorList>
    </citation>
    <scope>NUCLEOTIDE SEQUENCE [LARGE SCALE GENOMIC DNA]</scope>
    <source>
        <strain evidence="3 4">NBRC 111650</strain>
    </source>
</reference>
<proteinExistence type="inferred from homology"/>
<feature type="signal peptide" evidence="2">
    <location>
        <begin position="1"/>
        <end position="27"/>
    </location>
</feature>
<dbReference type="Gene3D" id="2.20.200.10">
    <property type="entry name" value="Outer membrane efflux proteins (OEP)"/>
    <property type="match status" value="1"/>
</dbReference>
<keyword evidence="2" id="KW-0564">Palmitate</keyword>
<feature type="chain" id="PRO_5044989379" evidence="2">
    <location>
        <begin position="28"/>
        <end position="478"/>
    </location>
</feature>
<keyword evidence="2" id="KW-1134">Transmembrane beta strand</keyword>
<dbReference type="RefSeq" id="WP_256765401.1">
    <property type="nucleotide sequence ID" value="NZ_JANIGO010000005.1"/>
</dbReference>
<evidence type="ECO:0000313" key="3">
    <source>
        <dbReference type="EMBL" id="MCQ8897597.1"/>
    </source>
</evidence>
<dbReference type="InterPro" id="IPR010131">
    <property type="entry name" value="MdtP/NodT-like"/>
</dbReference>
<dbReference type="Pfam" id="PF02321">
    <property type="entry name" value="OEP"/>
    <property type="match status" value="2"/>
</dbReference>
<keyword evidence="2" id="KW-0449">Lipoprotein</keyword>
<dbReference type="PANTHER" id="PTHR30203">
    <property type="entry name" value="OUTER MEMBRANE CATION EFFLUX PROTEIN"/>
    <property type="match status" value="1"/>
</dbReference>
<dbReference type="Gene3D" id="1.20.1600.10">
    <property type="entry name" value="Outer membrane efflux proteins (OEP)"/>
    <property type="match status" value="1"/>
</dbReference>
<dbReference type="PANTHER" id="PTHR30203:SF33">
    <property type="entry name" value="BLR4455 PROTEIN"/>
    <property type="match status" value="1"/>
</dbReference>
<gene>
    <name evidence="3" type="ORF">NQT62_14240</name>
</gene>
<comment type="caution">
    <text evidence="3">The sequence shown here is derived from an EMBL/GenBank/DDBJ whole genome shotgun (WGS) entry which is preliminary data.</text>
</comment>
<keyword evidence="4" id="KW-1185">Reference proteome</keyword>
<name>A0ABT1WJB0_9BURK</name>
<protein>
    <submittedName>
        <fullName evidence="3">Efflux transporter outer membrane subunit</fullName>
    </submittedName>
</protein>
<dbReference type="PROSITE" id="PS51257">
    <property type="entry name" value="PROKAR_LIPOPROTEIN"/>
    <property type="match status" value="1"/>
</dbReference>
<keyword evidence="2" id="KW-0472">Membrane</keyword>
<dbReference type="Proteomes" id="UP001204142">
    <property type="component" value="Unassembled WGS sequence"/>
</dbReference>
<evidence type="ECO:0000256" key="1">
    <source>
        <dbReference type="ARBA" id="ARBA00007613"/>
    </source>
</evidence>
<keyword evidence="2" id="KW-0812">Transmembrane</keyword>
<dbReference type="NCBIfam" id="TIGR01845">
    <property type="entry name" value="outer_NodT"/>
    <property type="match status" value="1"/>
</dbReference>